<organism evidence="1 2">
    <name type="scientific">Azospirillum oleiclasticum</name>
    <dbReference type="NCBI Taxonomy" id="2735135"/>
    <lineage>
        <taxon>Bacteria</taxon>
        <taxon>Pseudomonadati</taxon>
        <taxon>Pseudomonadota</taxon>
        <taxon>Alphaproteobacteria</taxon>
        <taxon>Rhodospirillales</taxon>
        <taxon>Azospirillaceae</taxon>
        <taxon>Azospirillum</taxon>
    </lineage>
</organism>
<dbReference type="Pfam" id="PF11363">
    <property type="entry name" value="DUF3164"/>
    <property type="match status" value="1"/>
</dbReference>
<name>A0ABX2TKG1_9PROT</name>
<protein>
    <submittedName>
        <fullName evidence="1">DUF3164 family protein</fullName>
    </submittedName>
</protein>
<reference evidence="1 2" key="1">
    <citation type="submission" date="2020-05" db="EMBL/GenBank/DDBJ databases">
        <title>Azospirillum oleiclasticum sp. nov, a nitrogen-fixing and heavy crude oil-emulsifying bacterium isolated from the crude oil of Yumen Oilfield.</title>
        <authorList>
            <person name="Wu D."/>
            <person name="Cai M."/>
            <person name="Zhang X."/>
        </authorList>
    </citation>
    <scope>NUCLEOTIDE SEQUENCE [LARGE SCALE GENOMIC DNA]</scope>
    <source>
        <strain evidence="1 2">ROY-1-1-2</strain>
    </source>
</reference>
<keyword evidence="2" id="KW-1185">Reference proteome</keyword>
<accession>A0ABX2TKG1</accession>
<gene>
    <name evidence="1" type="ORF">HND93_32870</name>
</gene>
<dbReference type="RefSeq" id="WP_180286300.1">
    <property type="nucleotide sequence ID" value="NZ_JABFDB010000041.1"/>
</dbReference>
<dbReference type="EMBL" id="JABFDB010000041">
    <property type="protein sequence ID" value="NYZ24522.1"/>
    <property type="molecule type" value="Genomic_DNA"/>
</dbReference>
<dbReference type="Proteomes" id="UP000584642">
    <property type="component" value="Unassembled WGS sequence"/>
</dbReference>
<proteinExistence type="predicted"/>
<evidence type="ECO:0000313" key="1">
    <source>
        <dbReference type="EMBL" id="NYZ24522.1"/>
    </source>
</evidence>
<comment type="caution">
    <text evidence="1">The sequence shown here is derived from an EMBL/GenBank/DDBJ whole genome shotgun (WGS) entry which is preliminary data.</text>
</comment>
<dbReference type="InterPro" id="IPR021505">
    <property type="entry name" value="Phage_B3_Orf6"/>
</dbReference>
<sequence length="270" mass="29020">MTTATLHAAPDRALPPVPGVPPGAPTLARHLAACLGILAELPNFLGADGRAVYAAAADALARLPSVPRAARLIDGVEHWQTENGSWIPRSVIHDTVALYDDYARTVATAALHLSGQLARFKATSMAEGQALVELVGQNYGVKVGGEAGNVSFFSYDRQYKVTIARADRIAFGPEIAAAKELLERWVAEEEGSPVLKAVINRAFGLDDAGRIRAAEVFRLCTFDVPGETWAQAMKAIRDAVQIVGKAEYMRVYRRNTAGKYELIPLDLANA</sequence>
<evidence type="ECO:0000313" key="2">
    <source>
        <dbReference type="Proteomes" id="UP000584642"/>
    </source>
</evidence>